<name>A0ABP8JTF7_9MICO</name>
<dbReference type="InterPro" id="IPR007061">
    <property type="entry name" value="MST-like"/>
</dbReference>
<protein>
    <recommendedName>
        <fullName evidence="4">DUF664 domain-containing protein</fullName>
    </recommendedName>
</protein>
<organism evidence="2 3">
    <name type="scientific">Ornithinibacter aureus</name>
    <dbReference type="NCBI Taxonomy" id="622664"/>
    <lineage>
        <taxon>Bacteria</taxon>
        <taxon>Bacillati</taxon>
        <taxon>Actinomycetota</taxon>
        <taxon>Actinomycetes</taxon>
        <taxon>Micrococcales</taxon>
        <taxon>Intrasporangiaceae</taxon>
        <taxon>Ornithinibacter</taxon>
    </lineage>
</organism>
<gene>
    <name evidence="2" type="ORF">GCM10023153_18140</name>
</gene>
<feature type="region of interest" description="Disordered" evidence="1">
    <location>
        <begin position="98"/>
        <end position="117"/>
    </location>
</feature>
<evidence type="ECO:0008006" key="4">
    <source>
        <dbReference type="Google" id="ProtNLM"/>
    </source>
</evidence>
<dbReference type="Gene3D" id="1.20.120.450">
    <property type="entry name" value="dinb family like domain"/>
    <property type="match status" value="1"/>
</dbReference>
<keyword evidence="3" id="KW-1185">Reference proteome</keyword>
<dbReference type="Proteomes" id="UP001500390">
    <property type="component" value="Unassembled WGS sequence"/>
</dbReference>
<dbReference type="EMBL" id="BAABFX010000026">
    <property type="protein sequence ID" value="GAA4395798.1"/>
    <property type="molecule type" value="Genomic_DNA"/>
</dbReference>
<comment type="caution">
    <text evidence="2">The sequence shown here is derived from an EMBL/GenBank/DDBJ whole genome shotgun (WGS) entry which is preliminary data.</text>
</comment>
<dbReference type="SUPFAM" id="SSF109854">
    <property type="entry name" value="DinB/YfiT-like putative metalloenzymes"/>
    <property type="match status" value="1"/>
</dbReference>
<dbReference type="Pfam" id="PF04978">
    <property type="entry name" value="MST"/>
    <property type="match status" value="1"/>
</dbReference>
<reference evidence="3" key="1">
    <citation type="journal article" date="2019" name="Int. J. Syst. Evol. Microbiol.">
        <title>The Global Catalogue of Microorganisms (GCM) 10K type strain sequencing project: providing services to taxonomists for standard genome sequencing and annotation.</title>
        <authorList>
            <consortium name="The Broad Institute Genomics Platform"/>
            <consortium name="The Broad Institute Genome Sequencing Center for Infectious Disease"/>
            <person name="Wu L."/>
            <person name="Ma J."/>
        </authorList>
    </citation>
    <scope>NUCLEOTIDE SEQUENCE [LARGE SCALE GENOMIC DNA]</scope>
    <source>
        <strain evidence="3">JCM 17738</strain>
    </source>
</reference>
<evidence type="ECO:0000313" key="3">
    <source>
        <dbReference type="Proteomes" id="UP001500390"/>
    </source>
</evidence>
<evidence type="ECO:0000313" key="2">
    <source>
        <dbReference type="EMBL" id="GAA4395798.1"/>
    </source>
</evidence>
<proteinExistence type="predicted"/>
<evidence type="ECO:0000256" key="1">
    <source>
        <dbReference type="SAM" id="MobiDB-lite"/>
    </source>
</evidence>
<dbReference type="RefSeq" id="WP_159900331.1">
    <property type="nucleotide sequence ID" value="NZ_BAABFX010000026.1"/>
</dbReference>
<dbReference type="InterPro" id="IPR034660">
    <property type="entry name" value="DinB/YfiT-like"/>
</dbReference>
<sequence length="157" mass="16942">MITVDELLASCDTALEAYADTCRALGDDLLNARLDDVPGSNTASGLVAHVVGVMARWGRTVNRGIIVPRDRDAEFRATLTVDQAITMLEAGRAALHEDARAASPHEAPRNPPSGERLTRHRTQGAVLLHVVEELTQHLGQLEVTRDVLLARRHSAAG</sequence>
<accession>A0ABP8JTF7</accession>